<dbReference type="PRINTS" id="PR00069">
    <property type="entry name" value="ALDKETRDTASE"/>
</dbReference>
<dbReference type="CDD" id="cd19088">
    <property type="entry name" value="AKR_AKR13B1"/>
    <property type="match status" value="1"/>
</dbReference>
<evidence type="ECO:0000313" key="3">
    <source>
        <dbReference type="EMBL" id="NNG39106.1"/>
    </source>
</evidence>
<dbReference type="GO" id="GO:0016491">
    <property type="term" value="F:oxidoreductase activity"/>
    <property type="evidence" value="ECO:0007669"/>
    <property type="project" value="UniProtKB-KW"/>
</dbReference>
<dbReference type="InterPro" id="IPR036812">
    <property type="entry name" value="NAD(P)_OxRdtase_dom_sf"/>
</dbReference>
<evidence type="ECO:0000256" key="1">
    <source>
        <dbReference type="ARBA" id="ARBA00023002"/>
    </source>
</evidence>
<dbReference type="RefSeq" id="WP_171153576.1">
    <property type="nucleotide sequence ID" value="NZ_JABENB010000001.1"/>
</dbReference>
<reference evidence="3 4" key="1">
    <citation type="submission" date="2020-05" db="EMBL/GenBank/DDBJ databases">
        <title>Flexivirga sp. ID2601S isolated from air conditioner.</title>
        <authorList>
            <person name="Kim D.H."/>
        </authorList>
    </citation>
    <scope>NUCLEOTIDE SEQUENCE [LARGE SCALE GENOMIC DNA]</scope>
    <source>
        <strain evidence="3 4">ID2601S</strain>
    </source>
</reference>
<evidence type="ECO:0000259" key="2">
    <source>
        <dbReference type="Pfam" id="PF00248"/>
    </source>
</evidence>
<dbReference type="Gene3D" id="3.20.20.100">
    <property type="entry name" value="NADP-dependent oxidoreductase domain"/>
    <property type="match status" value="1"/>
</dbReference>
<dbReference type="InterPro" id="IPR023210">
    <property type="entry name" value="NADP_OxRdtase_dom"/>
</dbReference>
<protein>
    <submittedName>
        <fullName evidence="3">Oxidoreductase</fullName>
    </submittedName>
</protein>
<dbReference type="Pfam" id="PF00248">
    <property type="entry name" value="Aldo_ket_red"/>
    <property type="match status" value="1"/>
</dbReference>
<gene>
    <name evidence="3" type="ORF">HJ588_07440</name>
</gene>
<organism evidence="3 4">
    <name type="scientific">Flexivirga aerilata</name>
    <dbReference type="NCBI Taxonomy" id="1656889"/>
    <lineage>
        <taxon>Bacteria</taxon>
        <taxon>Bacillati</taxon>
        <taxon>Actinomycetota</taxon>
        <taxon>Actinomycetes</taxon>
        <taxon>Micrococcales</taxon>
        <taxon>Dermacoccaceae</taxon>
        <taxon>Flexivirga</taxon>
    </lineage>
</organism>
<dbReference type="PANTHER" id="PTHR43625">
    <property type="entry name" value="AFLATOXIN B1 ALDEHYDE REDUCTASE"/>
    <property type="match status" value="1"/>
</dbReference>
<keyword evidence="1" id="KW-0560">Oxidoreductase</keyword>
<dbReference type="NCBIfam" id="NF007695">
    <property type="entry name" value="PRK10376.1"/>
    <property type="match status" value="1"/>
</dbReference>
<sequence length="291" mass="31638">MTNDTFPLAGHDVHRMGYGAMQLPGPGVMGPPRDRDAALAVLRRAVELGVNHIDTAQFYGPDVANELIREALHPYPDDLVLVSKVGARRDDVGAWLPAQRPEQLQDDVRHNLRELGVERLPVVNLRVMPREEIAAEDYVPLDEQLAAMRELVDQGLLEAFGVSNVPPEQARVAIDAGAVCVQNAYNLLFRDDEATLQLCAERKVAYVPFFPLGSAFPNMPKVTEDPTVQAVAARLGVTPSQVGLAWLLQQADNVLLIPGTSSVAHLEENIAAAQVRLTDADIAELEGPLAD</sequence>
<accession>A0A849AHS5</accession>
<feature type="domain" description="NADP-dependent oxidoreductase" evidence="2">
    <location>
        <begin position="15"/>
        <end position="286"/>
    </location>
</feature>
<dbReference type="InterPro" id="IPR050791">
    <property type="entry name" value="Aldo-Keto_reductase"/>
</dbReference>
<dbReference type="Proteomes" id="UP000557772">
    <property type="component" value="Unassembled WGS sequence"/>
</dbReference>
<keyword evidence="4" id="KW-1185">Reference proteome</keyword>
<proteinExistence type="predicted"/>
<dbReference type="InterPro" id="IPR020471">
    <property type="entry name" value="AKR"/>
</dbReference>
<dbReference type="PANTHER" id="PTHR43625:SF40">
    <property type="entry name" value="ALDO-KETO REDUCTASE YAKC [NADP(+)]"/>
    <property type="match status" value="1"/>
</dbReference>
<dbReference type="GO" id="GO:0005737">
    <property type="term" value="C:cytoplasm"/>
    <property type="evidence" value="ECO:0007669"/>
    <property type="project" value="TreeGrafter"/>
</dbReference>
<dbReference type="EMBL" id="JABENB010000001">
    <property type="protein sequence ID" value="NNG39106.1"/>
    <property type="molecule type" value="Genomic_DNA"/>
</dbReference>
<dbReference type="AlphaFoldDB" id="A0A849AHS5"/>
<dbReference type="SUPFAM" id="SSF51430">
    <property type="entry name" value="NAD(P)-linked oxidoreductase"/>
    <property type="match status" value="1"/>
</dbReference>
<evidence type="ECO:0000313" key="4">
    <source>
        <dbReference type="Proteomes" id="UP000557772"/>
    </source>
</evidence>
<comment type="caution">
    <text evidence="3">The sequence shown here is derived from an EMBL/GenBank/DDBJ whole genome shotgun (WGS) entry which is preliminary data.</text>
</comment>
<name>A0A849AHS5_9MICO</name>